<dbReference type="RefSeq" id="WP_257500593.1">
    <property type="nucleotide sequence ID" value="NZ_CP102382.1"/>
</dbReference>
<sequence length="181" mass="20887">MNSQEDLVIDKRFKVNLNIKKDTAFKFLNTLPETYNFLDKVIPNAKKSSNVHFNCGKDVEATEHYFSVLNKVDAFKKGNDSLYIQIGTADGYSGYGLNLVISGNSYTSRYYKFSDMLAYDDKEPQHKTLYQNLVLDKAKYNLNDSIYGFISFKSRYIDERNDTLYVSAKGHFRGIVREGEF</sequence>
<keyword evidence="2" id="KW-1185">Reference proteome</keyword>
<dbReference type="Proteomes" id="UP001317001">
    <property type="component" value="Chromosome"/>
</dbReference>
<proteinExistence type="predicted"/>
<evidence type="ECO:0000313" key="2">
    <source>
        <dbReference type="Proteomes" id="UP001317001"/>
    </source>
</evidence>
<evidence type="ECO:0000313" key="1">
    <source>
        <dbReference type="EMBL" id="UUV22680.1"/>
    </source>
</evidence>
<organism evidence="1 2">
    <name type="scientific">Paenimyroides aestuarii</name>
    <dbReference type="NCBI Taxonomy" id="2968490"/>
    <lineage>
        <taxon>Bacteria</taxon>
        <taxon>Pseudomonadati</taxon>
        <taxon>Bacteroidota</taxon>
        <taxon>Flavobacteriia</taxon>
        <taxon>Flavobacteriales</taxon>
        <taxon>Flavobacteriaceae</taxon>
        <taxon>Paenimyroides</taxon>
    </lineage>
</organism>
<protein>
    <submittedName>
        <fullName evidence="1">Uncharacterized protein</fullName>
    </submittedName>
</protein>
<gene>
    <name evidence="1" type="ORF">NPX36_06460</name>
</gene>
<dbReference type="EMBL" id="CP102382">
    <property type="protein sequence ID" value="UUV22680.1"/>
    <property type="molecule type" value="Genomic_DNA"/>
</dbReference>
<accession>A0ABY5NVV8</accession>
<name>A0ABY5NVV8_9FLAO</name>
<reference evidence="1 2" key="1">
    <citation type="submission" date="2022-08" db="EMBL/GenBank/DDBJ databases">
        <title>Myroides zhujiangensis sp. nov., a novel bacterium isolated from sediment in the Pearl River Estuary.</title>
        <authorList>
            <person name="Cui L."/>
        </authorList>
    </citation>
    <scope>NUCLEOTIDE SEQUENCE [LARGE SCALE GENOMIC DNA]</scope>
    <source>
        <strain evidence="1 2">SCSIO 72103</strain>
    </source>
</reference>